<accession>A0ABX6A4N1</accession>
<proteinExistence type="predicted"/>
<sequence length="365" mass="40972">MLNIFDLTKMKAGVVTRTFNAENPRGEKGKAAQAASHLGVARKGSPCVDLHPGEELVLVDVDGPGVVRHIWITCNAVTKANPFVYRNLLVKMYWDGEESPSVVAPLGDFFCCGGAISSRVESLPIVVAPNSGFNSFIAMPFRSHARIVIESQHPDVIEGFFYQVDCTLGDELDESSGYFHAQWRRSNGDLGKGNDHVVLENIKGSGVYLGSFFTLTSLERYWWGEGELKFFIDGDGEWPTLTSTGMEDYVGGSWAFQDALRKDPEPIPQTYSSHSFGFTRVDVKDRSKFSNYEHGMPPHFDMYRWHLLDPIYFAEDLRVTQQMIGDWDNSLFERNDDIASVAYWYLDHPTDVSGTVGSAEDRRPR</sequence>
<dbReference type="InterPro" id="IPR021345">
    <property type="entry name" value="DUF2961"/>
</dbReference>
<dbReference type="Proteomes" id="UP000323865">
    <property type="component" value="Chromosome"/>
</dbReference>
<evidence type="ECO:0000313" key="1">
    <source>
        <dbReference type="EMBL" id="QEU11311.1"/>
    </source>
</evidence>
<gene>
    <name evidence="1" type="ORF">FOB48_02690</name>
</gene>
<reference evidence="1 2" key="1">
    <citation type="submission" date="2019-09" db="EMBL/GenBank/DDBJ databases">
        <title>FDA dAtabase for Regulatory Grade micrObial Sequences (FDA-ARGOS): Supporting development and validation of Infectious Disease Dx tests.</title>
        <authorList>
            <person name="Sciortino C."/>
            <person name="Tallon L."/>
            <person name="Sadzewicz L."/>
            <person name="Vavikolanu K."/>
            <person name="Mehta A."/>
            <person name="Aluvathingal J."/>
            <person name="Nadendla S."/>
            <person name="Nandy P."/>
            <person name="Geyer C."/>
            <person name="Yan Y."/>
            <person name="Sichtig H."/>
        </authorList>
    </citation>
    <scope>NUCLEOTIDE SEQUENCE [LARGE SCALE GENOMIC DNA]</scope>
    <source>
        <strain evidence="1 2">FDAARGOS_640</strain>
    </source>
</reference>
<name>A0ABX6A4N1_9MICO</name>
<evidence type="ECO:0000313" key="2">
    <source>
        <dbReference type="Proteomes" id="UP000323865"/>
    </source>
</evidence>
<organism evidence="1 2">
    <name type="scientific">Dermabacter vaginalis</name>
    <dbReference type="NCBI Taxonomy" id="1630135"/>
    <lineage>
        <taxon>Bacteria</taxon>
        <taxon>Bacillati</taxon>
        <taxon>Actinomycetota</taxon>
        <taxon>Actinomycetes</taxon>
        <taxon>Micrococcales</taxon>
        <taxon>Dermabacteraceae</taxon>
        <taxon>Dermabacter</taxon>
    </lineage>
</organism>
<dbReference type="Gene3D" id="2.60.120.1390">
    <property type="match status" value="1"/>
</dbReference>
<dbReference type="EMBL" id="CP044108">
    <property type="protein sequence ID" value="QEU11311.1"/>
    <property type="molecule type" value="Genomic_DNA"/>
</dbReference>
<keyword evidence="2" id="KW-1185">Reference proteome</keyword>
<dbReference type="Pfam" id="PF11175">
    <property type="entry name" value="DUF2961"/>
    <property type="match status" value="1"/>
</dbReference>
<protein>
    <submittedName>
        <fullName evidence="1">DUF2961 domain-containing protein</fullName>
    </submittedName>
</protein>